<dbReference type="AlphaFoldDB" id="A0A0H3XLU8"/>
<dbReference type="RefSeq" id="WP_047791052.1">
    <property type="nucleotide sequence ID" value="NZ_CP011856.1"/>
</dbReference>
<reference evidence="3" key="2">
    <citation type="submission" date="2015-06" db="EMBL/GenBank/DDBJ databases">
        <title>Complete genome sequence of Spiroplasma eriocheiris TDA-040725-5 (DSM 21848).</title>
        <authorList>
            <person name="Lo W.-S."/>
            <person name="Kuo C.-H."/>
        </authorList>
    </citation>
    <scope>NUCLEOTIDE SEQUENCE [LARGE SCALE GENOMIC DNA]</scope>
    <source>
        <strain evidence="3">TDA-040725-5</strain>
    </source>
</reference>
<keyword evidence="1" id="KW-0472">Membrane</keyword>
<evidence type="ECO:0000313" key="2">
    <source>
        <dbReference type="EMBL" id="AKM53782.1"/>
    </source>
</evidence>
<protein>
    <recommendedName>
        <fullName evidence="4">Transmembrane protein</fullName>
    </recommendedName>
</protein>
<evidence type="ECO:0000256" key="1">
    <source>
        <dbReference type="SAM" id="Phobius"/>
    </source>
</evidence>
<organism evidence="2 3">
    <name type="scientific">Spiroplasma eriocheiris</name>
    <dbReference type="NCBI Taxonomy" id="315358"/>
    <lineage>
        <taxon>Bacteria</taxon>
        <taxon>Bacillati</taxon>
        <taxon>Mycoplasmatota</taxon>
        <taxon>Mollicutes</taxon>
        <taxon>Entomoplasmatales</taxon>
        <taxon>Spiroplasmataceae</taxon>
        <taxon>Spiroplasma</taxon>
    </lineage>
</organism>
<sequence>MFGLENNMAGLGYFVFLIILGLLILGMIIIGLVDISYKRQSTKYYPKEILRKMLDDNDFKDVNIGIFKFIGKAQNFNYISNTIKIRTRDLNDPSVLKIYDMLFHFYYLFQIKTKKNRSFFWLKFVSYLLCFVFVIFITTTILIILCNVINNNNLDIDNISMAIQVLAIVGLILLIISWFSWTNIVEKYRKDLIDLAGEYLDDQTVKKIKLLTAFKAFFPFSENVIFFT</sequence>
<feature type="transmembrane region" description="Helical" evidence="1">
    <location>
        <begin position="12"/>
        <end position="33"/>
    </location>
</feature>
<feature type="transmembrane region" description="Helical" evidence="1">
    <location>
        <begin position="162"/>
        <end position="181"/>
    </location>
</feature>
<proteinExistence type="predicted"/>
<keyword evidence="3" id="KW-1185">Reference proteome</keyword>
<keyword evidence="1" id="KW-0812">Transmembrane</keyword>
<keyword evidence="1" id="KW-1133">Transmembrane helix</keyword>
<dbReference type="KEGG" id="seri:SERIO_v1c01890"/>
<dbReference type="Proteomes" id="UP000035661">
    <property type="component" value="Chromosome"/>
</dbReference>
<dbReference type="PATRIC" id="fig|743698.3.peg.191"/>
<dbReference type="STRING" id="315358.SERIO_v1c01890"/>
<evidence type="ECO:0008006" key="4">
    <source>
        <dbReference type="Google" id="ProtNLM"/>
    </source>
</evidence>
<reference evidence="2 3" key="1">
    <citation type="journal article" date="2015" name="Genome Biol. Evol.">
        <title>Found and Lost: The Fates of Horizontally Acquired Genes in Arthropod-Symbiotic Spiroplasma.</title>
        <authorList>
            <person name="Lo W.S."/>
            <person name="Gasparich G.E."/>
            <person name="Kuo C.H."/>
        </authorList>
    </citation>
    <scope>NUCLEOTIDE SEQUENCE [LARGE SCALE GENOMIC DNA]</scope>
    <source>
        <strain evidence="3">TDA-040725-5</strain>
    </source>
</reference>
<feature type="transmembrane region" description="Helical" evidence="1">
    <location>
        <begin position="124"/>
        <end position="150"/>
    </location>
</feature>
<accession>A0A0H3XLU8</accession>
<dbReference type="EMBL" id="CP011856">
    <property type="protein sequence ID" value="AKM53782.1"/>
    <property type="molecule type" value="Genomic_DNA"/>
</dbReference>
<gene>
    <name evidence="2" type="ORF">SERIO_v1c01890</name>
</gene>
<evidence type="ECO:0000313" key="3">
    <source>
        <dbReference type="Proteomes" id="UP000035661"/>
    </source>
</evidence>
<name>A0A0H3XLU8_9MOLU</name>